<dbReference type="NCBIfam" id="TIGR01509">
    <property type="entry name" value="HAD-SF-IA-v3"/>
    <property type="match status" value="1"/>
</dbReference>
<organism evidence="6 7">
    <name type="scientific">Ligilactobacillus salitolerans</name>
    <dbReference type="NCBI Taxonomy" id="1808352"/>
    <lineage>
        <taxon>Bacteria</taxon>
        <taxon>Bacillati</taxon>
        <taxon>Bacillota</taxon>
        <taxon>Bacilli</taxon>
        <taxon>Lactobacillales</taxon>
        <taxon>Lactobacillaceae</taxon>
        <taxon>Ligilactobacillus</taxon>
    </lineage>
</organism>
<dbReference type="InterPro" id="IPR041492">
    <property type="entry name" value="HAD_2"/>
</dbReference>
<comment type="similarity">
    <text evidence="2">Belongs to the HAD-like hydrolase superfamily. CbbY/CbbZ/Gph/YieH family.</text>
</comment>
<comment type="cofactor">
    <cofactor evidence="1">
        <name>Mg(2+)</name>
        <dbReference type="ChEBI" id="CHEBI:18420"/>
    </cofactor>
</comment>
<dbReference type="Pfam" id="PF13419">
    <property type="entry name" value="HAD_2"/>
    <property type="match status" value="1"/>
</dbReference>
<evidence type="ECO:0000256" key="5">
    <source>
        <dbReference type="ARBA" id="ARBA00023277"/>
    </source>
</evidence>
<sequence>MKAFVFDMDGVLVDSERYFFQLKRQFLHEIGERPAVDNVTEVVGLSADSGWAKFVPQDDKRSKLRPLYEEYKKEHLIDYTKYLNADVPEFLADLKADGQVIALASAGYLSNIKQMLRQCELDHYFSSVMSGEHLKANKPAPDIYLQSAQKLGFSPAECVAVEDSPVGIQAAKSAGLETWAVKYPYYQLDQHQADRVFRGFGAMRDFYQKLR</sequence>
<dbReference type="PANTHER" id="PTHR46193:SF18">
    <property type="entry name" value="HEXITOL PHOSPHATASE B"/>
    <property type="match status" value="1"/>
</dbReference>
<dbReference type="PRINTS" id="PR00413">
    <property type="entry name" value="HADHALOGNASE"/>
</dbReference>
<dbReference type="CDD" id="cd07505">
    <property type="entry name" value="HAD_BPGM-like"/>
    <property type="match status" value="1"/>
</dbReference>
<dbReference type="InterPro" id="IPR006439">
    <property type="entry name" value="HAD-SF_hydro_IA"/>
</dbReference>
<dbReference type="SFLD" id="SFLDG01129">
    <property type="entry name" value="C1.5:_HAD__Beta-PGM__Phosphata"/>
    <property type="match status" value="1"/>
</dbReference>
<evidence type="ECO:0000313" key="7">
    <source>
        <dbReference type="Proteomes" id="UP000286848"/>
    </source>
</evidence>
<dbReference type="EMBL" id="BFFP01000007">
    <property type="protein sequence ID" value="GBG94196.1"/>
    <property type="molecule type" value="Genomic_DNA"/>
</dbReference>
<evidence type="ECO:0000256" key="4">
    <source>
        <dbReference type="ARBA" id="ARBA00022842"/>
    </source>
</evidence>
<dbReference type="InterPro" id="IPR051600">
    <property type="entry name" value="Beta-PGM-like"/>
</dbReference>
<reference evidence="7" key="1">
    <citation type="journal article" date="2019" name="Int. J. Syst. Evol. Microbiol.">
        <title>Lactobacillus salitolerans sp. nov., a novel lactic acid bacterium isolated from spent mushroom substrates.</title>
        <authorList>
            <person name="Tohno M."/>
            <person name="Tanizawa Y."/>
            <person name="Kojima Y."/>
            <person name="Sakamoto M."/>
            <person name="Nakamura Y."/>
            <person name="Ohkuma M."/>
            <person name="Kobayashi H."/>
        </authorList>
    </citation>
    <scope>NUCLEOTIDE SEQUENCE [LARGE SCALE GENOMIC DNA]</scope>
    <source>
        <strain evidence="7">YK43</strain>
    </source>
</reference>
<keyword evidence="3" id="KW-0479">Metal-binding</keyword>
<keyword evidence="5" id="KW-0119">Carbohydrate metabolism</keyword>
<evidence type="ECO:0000256" key="1">
    <source>
        <dbReference type="ARBA" id="ARBA00001946"/>
    </source>
</evidence>
<dbReference type="InterPro" id="IPR023198">
    <property type="entry name" value="PGP-like_dom2"/>
</dbReference>
<dbReference type="SFLD" id="SFLDS00003">
    <property type="entry name" value="Haloacid_Dehalogenase"/>
    <property type="match status" value="1"/>
</dbReference>
<evidence type="ECO:0000313" key="6">
    <source>
        <dbReference type="EMBL" id="GBG94196.1"/>
    </source>
</evidence>
<dbReference type="GO" id="GO:0003824">
    <property type="term" value="F:catalytic activity"/>
    <property type="evidence" value="ECO:0007669"/>
    <property type="project" value="UniProtKB-ARBA"/>
</dbReference>
<evidence type="ECO:0000256" key="2">
    <source>
        <dbReference type="ARBA" id="ARBA00006171"/>
    </source>
</evidence>
<dbReference type="SFLD" id="SFLDG01135">
    <property type="entry name" value="C1.5.6:_HAD__Beta-PGM__Phospha"/>
    <property type="match status" value="1"/>
</dbReference>
<dbReference type="AlphaFoldDB" id="A0A401IRQ1"/>
<dbReference type="Gene3D" id="1.10.150.240">
    <property type="entry name" value="Putative phosphatase, domain 2"/>
    <property type="match status" value="1"/>
</dbReference>
<dbReference type="Proteomes" id="UP000286848">
    <property type="component" value="Unassembled WGS sequence"/>
</dbReference>
<gene>
    <name evidence="6" type="primary">pgmB</name>
    <name evidence="6" type="ORF">LFYK43_06550</name>
</gene>
<keyword evidence="7" id="KW-1185">Reference proteome</keyword>
<comment type="caution">
    <text evidence="6">The sequence shown here is derived from an EMBL/GenBank/DDBJ whole genome shotgun (WGS) entry which is preliminary data.</text>
</comment>
<accession>A0A401IRQ1</accession>
<dbReference type="SUPFAM" id="SSF56784">
    <property type="entry name" value="HAD-like"/>
    <property type="match status" value="1"/>
</dbReference>
<dbReference type="Gene3D" id="3.40.50.1000">
    <property type="entry name" value="HAD superfamily/HAD-like"/>
    <property type="match status" value="1"/>
</dbReference>
<dbReference type="InterPro" id="IPR023214">
    <property type="entry name" value="HAD_sf"/>
</dbReference>
<dbReference type="GO" id="GO:0046872">
    <property type="term" value="F:metal ion binding"/>
    <property type="evidence" value="ECO:0007669"/>
    <property type="project" value="UniProtKB-KW"/>
</dbReference>
<dbReference type="PANTHER" id="PTHR46193">
    <property type="entry name" value="6-PHOSPHOGLUCONATE PHOSPHATASE"/>
    <property type="match status" value="1"/>
</dbReference>
<evidence type="ECO:0000256" key="3">
    <source>
        <dbReference type="ARBA" id="ARBA00022723"/>
    </source>
</evidence>
<keyword evidence="4" id="KW-0460">Magnesium</keyword>
<name>A0A401IRQ1_9LACO</name>
<dbReference type="InterPro" id="IPR036412">
    <property type="entry name" value="HAD-like_sf"/>
</dbReference>
<proteinExistence type="inferred from homology"/>
<dbReference type="OrthoDB" id="9797743at2"/>
<protein>
    <submittedName>
        <fullName evidence="6">Beta-phosphoglucomutase</fullName>
    </submittedName>
</protein>
<dbReference type="RefSeq" id="WP_124975378.1">
    <property type="nucleotide sequence ID" value="NZ_BFFP01000007.1"/>
</dbReference>